<organism evidence="3 4">
    <name type="scientific">Acetobacter pasteurianus NBRC 3278</name>
    <dbReference type="NCBI Taxonomy" id="1226660"/>
    <lineage>
        <taxon>Bacteria</taxon>
        <taxon>Pseudomonadati</taxon>
        <taxon>Pseudomonadota</taxon>
        <taxon>Alphaproteobacteria</taxon>
        <taxon>Acetobacterales</taxon>
        <taxon>Acetobacteraceae</taxon>
        <taxon>Acetobacter</taxon>
    </lineage>
</organism>
<evidence type="ECO:0000313" key="4">
    <source>
        <dbReference type="Proteomes" id="UP000287385"/>
    </source>
</evidence>
<dbReference type="EMBL" id="BDEV01000145">
    <property type="protein sequence ID" value="GCD64044.1"/>
    <property type="molecule type" value="Genomic_DNA"/>
</dbReference>
<evidence type="ECO:0000256" key="1">
    <source>
        <dbReference type="SAM" id="MobiDB-lite"/>
    </source>
</evidence>
<dbReference type="RefSeq" id="WP_124297856.1">
    <property type="nucleotide sequence ID" value="NZ_BDEV01000145.1"/>
</dbReference>
<feature type="transmembrane region" description="Helical" evidence="2">
    <location>
        <begin position="114"/>
        <end position="132"/>
    </location>
</feature>
<feature type="region of interest" description="Disordered" evidence="1">
    <location>
        <begin position="957"/>
        <end position="1029"/>
    </location>
</feature>
<feature type="transmembrane region" description="Helical" evidence="2">
    <location>
        <begin position="138"/>
        <end position="161"/>
    </location>
</feature>
<sequence>MGSSQNHSRVKDFAERGKTEILKGLIVDDLVKGKGLGKFGLGPGVTKDIISAGNVASTAAQMIGKAFNYRPTIDYTLPDEETDPVVRFDMAAKHYELTKQKACRIQDAKYKNFWTLWCILICMLSLFASAYIQHRLSIHMTFMCVAVSCCILSQMFIASFYNWKIRSRRLGSLSEFASLPNEWLPVAIPKGAPKAEMEGFLPKFIANIIGVLKFILRKVRNWLPFIIAGWAALHPIMAMAADTGVAGTLLNPLPNTDIWGRVLGFLFPDIPPISDLSGARHTAISNGIQDGMGAMISDLCAISLLVISYQMVVGAAETAHQGELLGRKWHTMWSLPRVCYGYAALAPVVKGFCLLQVLIVYVIVVSGNMGNTIWSSFVDGLIQPEAITPVSPNTDELALNAFKVETCFATYREMQKNNGVGEPDFPTKVQTESNIAYQAFHTIISGLSSLWSGNDTSTSGGATDSQVVTSWKFAPCGTISITSPANASDAAGTLAKAQINAFDTFLRSLEEPARYAYLATVSGTDGIGIDEAKSHISSVIQAKKTYDSALGTAATQFVQSVRGEDLSDFKNAVEQAGWISAGSYYMTIARINTMILDITKNIPTVSVDMENSIDSDKLYEKLNAKPNGPFIIADDMWNSIAYSSAQQISSLDKGADAMNAMHGGAMYYLKQIGSPDSYGQSALLGLSLAGNADTYDTMQDTVIMGNYLVDLGEGALLGSVLGMDAIQSAAQATPEGKIAKVATTVADKFSGIQKKLGMLSKATGYAGQALFLLFLSLMLAGIYDAFILPMLPYLHFFFATVGIMVLAVEGVIAGPIWAFMHIRMDGDELFTGSQSPGYRILFNLLFRIPLTLFGFFFSMLVFDACIWLQHLTIWPAMESATADASFGLVGTVVYMIVITGMTYTIANRSFAMITAVPDRVTRWFSGESAASGDETQLAMANVGSIRGKVQSGVSNAAGMASRQGGGGARGSSEKADTAKEAANITSPTAADAVATEESTIENSAEIASLNEEREGRENTINNTMNDSEE</sequence>
<reference evidence="3 4" key="1">
    <citation type="submission" date="2016-06" db="EMBL/GenBank/DDBJ databases">
        <title>Acetobacter pasteurianus NBRC 3278 whole genome sequencing project.</title>
        <authorList>
            <person name="Matsutani M."/>
            <person name="Shiwa Y."/>
            <person name="Okamoto-Kainuma A."/>
            <person name="Ishikawa M."/>
            <person name="Koizumi Y."/>
            <person name="Yoshikawa H."/>
            <person name="Yakushi T."/>
            <person name="Matsushita K."/>
        </authorList>
    </citation>
    <scope>NUCLEOTIDE SEQUENCE [LARGE SCALE GENOMIC DNA]</scope>
    <source>
        <strain evidence="3 4">NBRC 3278</strain>
    </source>
</reference>
<dbReference type="Proteomes" id="UP000287385">
    <property type="component" value="Unassembled WGS sequence"/>
</dbReference>
<feature type="transmembrane region" description="Helical" evidence="2">
    <location>
        <begin position="795"/>
        <end position="819"/>
    </location>
</feature>
<protein>
    <recommendedName>
        <fullName evidence="5">DotA/TraY family protein</fullName>
    </recommendedName>
</protein>
<gene>
    <name evidence="3" type="ORF">NBRC3278_3137</name>
</gene>
<feature type="transmembrane region" description="Helical" evidence="2">
    <location>
        <begin position="884"/>
        <end position="906"/>
    </location>
</feature>
<keyword evidence="4" id="KW-1185">Reference proteome</keyword>
<accession>A0A401X8A0</accession>
<feature type="transmembrane region" description="Helical" evidence="2">
    <location>
        <begin position="762"/>
        <end position="783"/>
    </location>
</feature>
<feature type="transmembrane region" description="Helical" evidence="2">
    <location>
        <begin position="840"/>
        <end position="864"/>
    </location>
</feature>
<evidence type="ECO:0000256" key="2">
    <source>
        <dbReference type="SAM" id="Phobius"/>
    </source>
</evidence>
<feature type="transmembrane region" description="Helical" evidence="2">
    <location>
        <begin position="222"/>
        <end position="241"/>
    </location>
</feature>
<dbReference type="AlphaFoldDB" id="A0A401X8A0"/>
<name>A0A401X8A0_ACEPA</name>
<dbReference type="NCBIfam" id="TIGR04346">
    <property type="entry name" value="DotA_TraY"/>
    <property type="match status" value="1"/>
</dbReference>
<proteinExistence type="predicted"/>
<evidence type="ECO:0000313" key="3">
    <source>
        <dbReference type="EMBL" id="GCD64044.1"/>
    </source>
</evidence>
<keyword evidence="2" id="KW-0472">Membrane</keyword>
<feature type="transmembrane region" description="Helical" evidence="2">
    <location>
        <begin position="340"/>
        <end position="364"/>
    </location>
</feature>
<dbReference type="InterPro" id="IPR027628">
    <property type="entry name" value="DotA_TraY"/>
</dbReference>
<feature type="compositionally biased region" description="Polar residues" evidence="1">
    <location>
        <begin position="1018"/>
        <end position="1029"/>
    </location>
</feature>
<keyword evidence="2" id="KW-0812">Transmembrane</keyword>
<keyword evidence="2" id="KW-1133">Transmembrane helix</keyword>
<evidence type="ECO:0008006" key="5">
    <source>
        <dbReference type="Google" id="ProtNLM"/>
    </source>
</evidence>
<comment type="caution">
    <text evidence="3">The sequence shown here is derived from an EMBL/GenBank/DDBJ whole genome shotgun (WGS) entry which is preliminary data.</text>
</comment>